<keyword evidence="5" id="KW-1185">Reference proteome</keyword>
<evidence type="ECO:0000256" key="2">
    <source>
        <dbReference type="SAM" id="MobiDB-lite"/>
    </source>
</evidence>
<reference evidence="4" key="1">
    <citation type="journal article" date="2023" name="Mol. Phylogenet. Evol.">
        <title>Genome-scale phylogeny and comparative genomics of the fungal order Sordariales.</title>
        <authorList>
            <person name="Hensen N."/>
            <person name="Bonometti L."/>
            <person name="Westerberg I."/>
            <person name="Brannstrom I.O."/>
            <person name="Guillou S."/>
            <person name="Cros-Aarteil S."/>
            <person name="Calhoun S."/>
            <person name="Haridas S."/>
            <person name="Kuo A."/>
            <person name="Mondo S."/>
            <person name="Pangilinan J."/>
            <person name="Riley R."/>
            <person name="LaButti K."/>
            <person name="Andreopoulos B."/>
            <person name="Lipzen A."/>
            <person name="Chen C."/>
            <person name="Yan M."/>
            <person name="Daum C."/>
            <person name="Ng V."/>
            <person name="Clum A."/>
            <person name="Steindorff A."/>
            <person name="Ohm R.A."/>
            <person name="Martin F."/>
            <person name="Silar P."/>
            <person name="Natvig D.O."/>
            <person name="Lalanne C."/>
            <person name="Gautier V."/>
            <person name="Ament-Velasquez S.L."/>
            <person name="Kruys A."/>
            <person name="Hutchinson M.I."/>
            <person name="Powell A.J."/>
            <person name="Barry K."/>
            <person name="Miller A.N."/>
            <person name="Grigoriev I.V."/>
            <person name="Debuchy R."/>
            <person name="Gladieux P."/>
            <person name="Hiltunen Thoren M."/>
            <person name="Johannesson H."/>
        </authorList>
    </citation>
    <scope>NUCLEOTIDE SEQUENCE</scope>
    <source>
        <strain evidence="4">CBS 333.67</strain>
    </source>
</reference>
<dbReference type="Pfam" id="PF24883">
    <property type="entry name" value="NPHP3_N"/>
    <property type="match status" value="1"/>
</dbReference>
<feature type="compositionally biased region" description="Low complexity" evidence="2">
    <location>
        <begin position="129"/>
        <end position="144"/>
    </location>
</feature>
<organism evidence="4 5">
    <name type="scientific">Chaetomium strumarium</name>
    <dbReference type="NCBI Taxonomy" id="1170767"/>
    <lineage>
        <taxon>Eukaryota</taxon>
        <taxon>Fungi</taxon>
        <taxon>Dikarya</taxon>
        <taxon>Ascomycota</taxon>
        <taxon>Pezizomycotina</taxon>
        <taxon>Sordariomycetes</taxon>
        <taxon>Sordariomycetidae</taxon>
        <taxon>Sordariales</taxon>
        <taxon>Chaetomiaceae</taxon>
        <taxon>Chaetomium</taxon>
    </lineage>
</organism>
<dbReference type="SUPFAM" id="SSF53474">
    <property type="entry name" value="alpha/beta-Hydrolases"/>
    <property type="match status" value="1"/>
</dbReference>
<reference evidence="4" key="2">
    <citation type="submission" date="2023-06" db="EMBL/GenBank/DDBJ databases">
        <authorList>
            <consortium name="Lawrence Berkeley National Laboratory"/>
            <person name="Mondo S.J."/>
            <person name="Hensen N."/>
            <person name="Bonometti L."/>
            <person name="Westerberg I."/>
            <person name="Brannstrom I.O."/>
            <person name="Guillou S."/>
            <person name="Cros-Aarteil S."/>
            <person name="Calhoun S."/>
            <person name="Haridas S."/>
            <person name="Kuo A."/>
            <person name="Pangilinan J."/>
            <person name="Riley R."/>
            <person name="Labutti K."/>
            <person name="Andreopoulos B."/>
            <person name="Lipzen A."/>
            <person name="Chen C."/>
            <person name="Yanf M."/>
            <person name="Daum C."/>
            <person name="Ng V."/>
            <person name="Clum A."/>
            <person name="Steindorff A."/>
            <person name="Ohm R."/>
            <person name="Martin F."/>
            <person name="Silar P."/>
            <person name="Natvig D."/>
            <person name="Lalanne C."/>
            <person name="Gautier V."/>
            <person name="Ament-Velasquez S.L."/>
            <person name="Kruys A."/>
            <person name="Hutchinson M.I."/>
            <person name="Powell A.J."/>
            <person name="Barry K."/>
            <person name="Miller A.N."/>
            <person name="Grigoriev I.V."/>
            <person name="Debuchy R."/>
            <person name="Gladieux P."/>
            <person name="Thoren M.H."/>
            <person name="Johannesson H."/>
        </authorList>
    </citation>
    <scope>NUCLEOTIDE SEQUENCE</scope>
    <source>
        <strain evidence="4">CBS 333.67</strain>
    </source>
</reference>
<evidence type="ECO:0000259" key="3">
    <source>
        <dbReference type="Pfam" id="PF24883"/>
    </source>
</evidence>
<sequence length="1201" mass="133282">MAAHAMICNVTLQYHAAFLHRRCDAFLGSNTMKIRQEAIKSAGLTLLYEPDWPTDPVVDIVLVHGIGGHPVRTWTYRGQDHAPTADKPTGPHPQPGIKRRLTKVPPETRLRRSNSEPVLVRETGPLSRSRTLLGKSSTKSTSRLNLDGLGERTKQSPPSRSRSLLRKASAKSSTRLALADLAEPASQSAGPDVDAFWPLDFLPASCPNVRIFTWGYQTLVADGKPLRHQGDVFAHSEELLVELAGTRAGLGAAARPIIFIAHSTGGVLVKEVGERYRFYSDTCSHLFGIPQVLRLSEAERDGPLKRVLLSTSAVVFLGSPHRGTEHCNLGDAVRSMASVTMAADPNDPVLQELCGANTVEVELGRQTFVRLWNDYNFKIKTFQESVIPSYRNAELRAETTMRRLASFIGDPRESAETIYALHDDICKFGSAGDAGYRALARTLAAFVSGEEDGRHELNTKETECLSALAPPQPSTQPETHPTTVYPGTCLWLYDLHDFQAWLHRNGPNKHKILWLRGTSGCGKSVLLRSLRNRLEKQWKPAGASFIWSATQPYDIPPDLSLPDGREANPIAPIARNLFAQLFLQDPRLRKALLALYSQPRSGPRTFDDAQIVSLFADYYVKRKVETSTRRTFIFVEIADDAGPTYVHELLDRLSHLAHNSDFSICVASGYREEIIEEENVISIPVHLRNNDDILRYVKLNLVCGWKERNRIITTVVRKSGGVFLWAEIVVNILNAAMIEGATQEMIEYTLGEVPSDLHGLYEWMLSTLNDRERAESLILFQWAMLAAEPMRLNDLLLAVRLTEPNPFCLYRESGPLMGLNIGKPFSMRELRQLRNSEITSDTPSQFHRWLRARSIGLLELRSDNSSRQAAAHDEPLGLQRVHPIHGSVRTFFLSGRGFACLARGNPSIPPSLPIADFIDITHYTLLRACLTCLNMRDFESLGHGAHRRRKAPAPPSPSRSPTSPSSALLTKLETTLSWHPPPTVSSQRHLIMSSFPFLEYAVSHLLFHLLSPQPFRYFLPQRALLAALSANKFRLWKRWTSLLGTYDPDAIIAKHASPSSSSSSSSFSYGRGGTTAALLSPVYGARFRLERVLRKLNRLAASESYVARRSGVLEPVTPVGLSLSVDHGGDEKKRRKKGREEEEEEEEEEDGAPEEAWVPGSTPGFRLPSELNLPLPSVGGSSLSPVERVDAGGENGVGLAV</sequence>
<proteinExistence type="predicted"/>
<dbReference type="PANTHER" id="PTHR10039:SF5">
    <property type="entry name" value="NACHT DOMAIN-CONTAINING PROTEIN"/>
    <property type="match status" value="1"/>
</dbReference>
<feature type="compositionally biased region" description="Acidic residues" evidence="2">
    <location>
        <begin position="1141"/>
        <end position="1153"/>
    </location>
</feature>
<gene>
    <name evidence="4" type="ORF">B0T15DRAFT_574885</name>
</gene>
<dbReference type="EMBL" id="JAUDZG010000004">
    <property type="protein sequence ID" value="KAK3305578.1"/>
    <property type="molecule type" value="Genomic_DNA"/>
</dbReference>
<feature type="compositionally biased region" description="Low complexity" evidence="2">
    <location>
        <begin position="1173"/>
        <end position="1186"/>
    </location>
</feature>
<dbReference type="PANTHER" id="PTHR10039">
    <property type="entry name" value="AMELOGENIN"/>
    <property type="match status" value="1"/>
</dbReference>
<evidence type="ECO:0000256" key="1">
    <source>
        <dbReference type="ARBA" id="ARBA00022737"/>
    </source>
</evidence>
<name>A0AAJ0GSZ1_9PEZI</name>
<dbReference type="SUPFAM" id="SSF52540">
    <property type="entry name" value="P-loop containing nucleoside triphosphate hydrolases"/>
    <property type="match status" value="1"/>
</dbReference>
<evidence type="ECO:0000313" key="4">
    <source>
        <dbReference type="EMBL" id="KAK3305578.1"/>
    </source>
</evidence>
<dbReference type="GeneID" id="87889801"/>
<feature type="domain" description="Nephrocystin 3-like N-terminal" evidence="3">
    <location>
        <begin position="487"/>
        <end position="666"/>
    </location>
</feature>
<keyword evidence="1" id="KW-0677">Repeat</keyword>
<dbReference type="AlphaFoldDB" id="A0AAJ0GSZ1"/>
<accession>A0AAJ0GSZ1</accession>
<dbReference type="InterPro" id="IPR056884">
    <property type="entry name" value="NPHP3-like_N"/>
</dbReference>
<evidence type="ECO:0000313" key="5">
    <source>
        <dbReference type="Proteomes" id="UP001273166"/>
    </source>
</evidence>
<dbReference type="InterPro" id="IPR029058">
    <property type="entry name" value="AB_hydrolase_fold"/>
</dbReference>
<feature type="region of interest" description="Disordered" evidence="2">
    <location>
        <begin position="74"/>
        <end position="168"/>
    </location>
</feature>
<dbReference type="Proteomes" id="UP001273166">
    <property type="component" value="Unassembled WGS sequence"/>
</dbReference>
<feature type="region of interest" description="Disordered" evidence="2">
    <location>
        <begin position="1119"/>
        <end position="1201"/>
    </location>
</feature>
<comment type="caution">
    <text evidence="4">The sequence shown here is derived from an EMBL/GenBank/DDBJ whole genome shotgun (WGS) entry which is preliminary data.</text>
</comment>
<dbReference type="RefSeq" id="XP_062721358.1">
    <property type="nucleotide sequence ID" value="XM_062870972.1"/>
</dbReference>
<dbReference type="Gene3D" id="3.40.50.1820">
    <property type="entry name" value="alpha/beta hydrolase"/>
    <property type="match status" value="1"/>
</dbReference>
<protein>
    <recommendedName>
        <fullName evidence="3">Nephrocystin 3-like N-terminal domain-containing protein</fullName>
    </recommendedName>
</protein>
<feature type="region of interest" description="Disordered" evidence="2">
    <location>
        <begin position="944"/>
        <end position="966"/>
    </location>
</feature>
<dbReference type="InterPro" id="IPR027417">
    <property type="entry name" value="P-loop_NTPase"/>
</dbReference>